<dbReference type="GO" id="GO:0004674">
    <property type="term" value="F:protein serine/threonine kinase activity"/>
    <property type="evidence" value="ECO:0007669"/>
    <property type="project" value="UniProtKB-EC"/>
</dbReference>
<proteinExistence type="predicted"/>
<sequence length="555" mass="64156">MASEEKPPSLKLDMNIPIRNKWLPLKVLGSGGFGKVLHVINIHDGTEAAMKLERMEGTESIMKIEVEVMNQLKGLKCAIQCLDSGNEPEFRFLVMTLCGMDLQKVYARLNGKFTDSTILRIAIRSLLAVKALHERCYIHRDLKPCNVTLDYNQESPIIFLIDFGMGRMYGLQGEEYPNGFVIRHPRESCRFRGTYRYCSPRMHLRREQGRVDDLFAWLYMIVELRVTLPWADVVNPDRIEVLKQDKFEGALASSPFTKELEPIHEHLKSLEYADRPNYWMIYEILTKMMSDINAKHTDPMDYDEIRKIKDDSIDPIKAKYQKKSKPVEKLLDEKATVEMLEDAFRPNPGRDIPGGEMYVAKRLLKLSWAAPEEHDHVATVKDDIGTTCEEKKKEEEKEKKKDSEKRKDSSKRRRKRDEEKKKEDEKKKEAKSKSKGESKRRSTDRESRSPHPKMGLEAKSREIRERDMVEPKTNKISECDTQRKQKKSKNTNTKKTQRNNTNKKEKQESSATSAKRVHPVYIVHAQGLPPVLALSKDGHSKGQDKVQGKNTTPSK</sequence>
<dbReference type="SMART" id="SM00220">
    <property type="entry name" value="S_TKc"/>
    <property type="match status" value="1"/>
</dbReference>
<organism evidence="8">
    <name type="scientific">Caenorhabditis brenneri</name>
    <name type="common">Nematode worm</name>
    <dbReference type="NCBI Taxonomy" id="135651"/>
    <lineage>
        <taxon>Eukaryota</taxon>
        <taxon>Metazoa</taxon>
        <taxon>Ecdysozoa</taxon>
        <taxon>Nematoda</taxon>
        <taxon>Chromadorea</taxon>
        <taxon>Rhabditida</taxon>
        <taxon>Rhabditina</taxon>
        <taxon>Rhabditomorpha</taxon>
        <taxon>Rhabditoidea</taxon>
        <taxon>Rhabditidae</taxon>
        <taxon>Peloderinae</taxon>
        <taxon>Caenorhabditis</taxon>
    </lineage>
</organism>
<dbReference type="Pfam" id="PF00069">
    <property type="entry name" value="Pkinase"/>
    <property type="match status" value="1"/>
</dbReference>
<dbReference type="AlphaFoldDB" id="G0MKF8"/>
<dbReference type="eggNOG" id="KOG1164">
    <property type="taxonomic scope" value="Eukaryota"/>
</dbReference>
<dbReference type="InParanoid" id="G0MKF8"/>
<dbReference type="InterPro" id="IPR017441">
    <property type="entry name" value="Protein_kinase_ATP_BS"/>
</dbReference>
<dbReference type="GO" id="GO:0005524">
    <property type="term" value="F:ATP binding"/>
    <property type="evidence" value="ECO:0007669"/>
    <property type="project" value="UniProtKB-UniRule"/>
</dbReference>
<dbReference type="PROSITE" id="PS00108">
    <property type="entry name" value="PROTEIN_KINASE_ST"/>
    <property type="match status" value="1"/>
</dbReference>
<evidence type="ECO:0000313" key="7">
    <source>
        <dbReference type="EMBL" id="EGT33731.1"/>
    </source>
</evidence>
<evidence type="ECO:0000256" key="1">
    <source>
        <dbReference type="ARBA" id="ARBA00012513"/>
    </source>
</evidence>
<dbReference type="HOGENOM" id="CLU_019279_7_0_1"/>
<evidence type="ECO:0000256" key="3">
    <source>
        <dbReference type="ARBA" id="ARBA00022840"/>
    </source>
</evidence>
<evidence type="ECO:0000313" key="8">
    <source>
        <dbReference type="Proteomes" id="UP000008068"/>
    </source>
</evidence>
<reference evidence="8" key="1">
    <citation type="submission" date="2011-07" db="EMBL/GenBank/DDBJ databases">
        <authorList>
            <consortium name="Caenorhabditis brenneri Sequencing and Analysis Consortium"/>
            <person name="Wilson R.K."/>
        </authorList>
    </citation>
    <scope>NUCLEOTIDE SEQUENCE [LARGE SCALE GENOMIC DNA]</scope>
    <source>
        <strain evidence="8">PB2801</strain>
    </source>
</reference>
<feature type="binding site" evidence="4">
    <location>
        <position position="51"/>
    </location>
    <ligand>
        <name>ATP</name>
        <dbReference type="ChEBI" id="CHEBI:30616"/>
    </ligand>
</feature>
<feature type="region of interest" description="Disordered" evidence="5">
    <location>
        <begin position="532"/>
        <end position="555"/>
    </location>
</feature>
<dbReference type="InterPro" id="IPR011009">
    <property type="entry name" value="Kinase-like_dom_sf"/>
</dbReference>
<dbReference type="EC" id="2.7.11.1" evidence="1"/>
<feature type="domain" description="Protein kinase" evidence="6">
    <location>
        <begin position="22"/>
        <end position="289"/>
    </location>
</feature>
<dbReference type="OrthoDB" id="5979581at2759"/>
<dbReference type="InterPro" id="IPR000719">
    <property type="entry name" value="Prot_kinase_dom"/>
</dbReference>
<feature type="compositionally biased region" description="Basic and acidic residues" evidence="5">
    <location>
        <begin position="536"/>
        <end position="547"/>
    </location>
</feature>
<dbReference type="SUPFAM" id="SSF56112">
    <property type="entry name" value="Protein kinase-like (PK-like)"/>
    <property type="match status" value="1"/>
</dbReference>
<gene>
    <name evidence="7" type="ORF">CAEBREN_30184</name>
</gene>
<keyword evidence="2 4" id="KW-0547">Nucleotide-binding</keyword>
<dbReference type="Proteomes" id="UP000008068">
    <property type="component" value="Unassembled WGS sequence"/>
</dbReference>
<keyword evidence="8" id="KW-1185">Reference proteome</keyword>
<accession>G0MKF8</accession>
<evidence type="ECO:0000256" key="2">
    <source>
        <dbReference type="ARBA" id="ARBA00022741"/>
    </source>
</evidence>
<dbReference type="InterPro" id="IPR050235">
    <property type="entry name" value="CK1_Ser-Thr_kinase"/>
</dbReference>
<dbReference type="PROSITE" id="PS50011">
    <property type="entry name" value="PROTEIN_KINASE_DOM"/>
    <property type="match status" value="1"/>
</dbReference>
<name>G0MKF8_CAEBE</name>
<feature type="compositionally biased region" description="Basic and acidic residues" evidence="5">
    <location>
        <begin position="389"/>
        <end position="407"/>
    </location>
</feature>
<feature type="region of interest" description="Disordered" evidence="5">
    <location>
        <begin position="389"/>
        <end position="518"/>
    </location>
</feature>
<dbReference type="EMBL" id="GL379798">
    <property type="protein sequence ID" value="EGT33731.1"/>
    <property type="molecule type" value="Genomic_DNA"/>
</dbReference>
<dbReference type="FunCoup" id="G0MKF8">
    <property type="interactions" value="183"/>
</dbReference>
<evidence type="ECO:0000256" key="5">
    <source>
        <dbReference type="SAM" id="MobiDB-lite"/>
    </source>
</evidence>
<protein>
    <recommendedName>
        <fullName evidence="1">non-specific serine/threonine protein kinase</fullName>
        <ecNumber evidence="1">2.7.11.1</ecNumber>
    </recommendedName>
</protein>
<dbReference type="STRING" id="135651.G0MKF8"/>
<feature type="compositionally biased region" description="Basic and acidic residues" evidence="5">
    <location>
        <begin position="416"/>
        <end position="483"/>
    </location>
</feature>
<feature type="compositionally biased region" description="Low complexity" evidence="5">
    <location>
        <begin position="490"/>
        <end position="500"/>
    </location>
</feature>
<keyword evidence="3 4" id="KW-0067">ATP-binding</keyword>
<dbReference type="InterPro" id="IPR008271">
    <property type="entry name" value="Ser/Thr_kinase_AS"/>
</dbReference>
<evidence type="ECO:0000256" key="4">
    <source>
        <dbReference type="PROSITE-ProRule" id="PRU10141"/>
    </source>
</evidence>
<dbReference type="PANTHER" id="PTHR11909">
    <property type="entry name" value="CASEIN KINASE-RELATED"/>
    <property type="match status" value="1"/>
</dbReference>
<evidence type="ECO:0000259" key="6">
    <source>
        <dbReference type="PROSITE" id="PS50011"/>
    </source>
</evidence>
<dbReference type="FunFam" id="1.10.510.10:FF:001243">
    <property type="entry name" value="Protein CBG14903"/>
    <property type="match status" value="1"/>
</dbReference>
<dbReference type="Gene3D" id="1.10.510.10">
    <property type="entry name" value="Transferase(Phosphotransferase) domain 1"/>
    <property type="match status" value="1"/>
</dbReference>
<dbReference type="PROSITE" id="PS00107">
    <property type="entry name" value="PROTEIN_KINASE_ATP"/>
    <property type="match status" value="1"/>
</dbReference>